<comment type="caution">
    <text evidence="1">The sequence shown here is derived from an EMBL/GenBank/DDBJ whole genome shotgun (WGS) entry which is preliminary data.</text>
</comment>
<name>A0A4Q0M458_9SPHI</name>
<sequence>MKRILTQSISDFSRELDATIAIVSAKNVPTELGVFQAWLSVYYTEIRSELQRLAFLTDLGEESIYVDIFNEFSSLQQTFRVLDSRYLPGLYRTHRNDALTLKLLHWLHGAHTQTAQKPFFVLDGDFAIFPTVDFPVSYYLPVAAQQSLLYLPLFFHELGHYLYQHHRAEMDDLVREFQKKLNGYLMPVVRKTEDDYEAEAKQARQMVETWYDWIQELFCDAVGVEIGGTTYARAFSFYLRMQGRSAFYRPEKDLFNSSHPITRLRILFIVRRCRELGLNKEADELEQEWNTIAKALAAPEDYYGFYEKKWENDVYQTLNDMITEADPIKFSDYTADPSSWIGLIHTAWQEFERDPVNYKNWEQITVQHIIDPAS</sequence>
<evidence type="ECO:0000313" key="1">
    <source>
        <dbReference type="EMBL" id="RXF67728.1"/>
    </source>
</evidence>
<organism evidence="1 2">
    <name type="scientific">Arcticibacter tournemirensis</name>
    <dbReference type="NCBI Taxonomy" id="699437"/>
    <lineage>
        <taxon>Bacteria</taxon>
        <taxon>Pseudomonadati</taxon>
        <taxon>Bacteroidota</taxon>
        <taxon>Sphingobacteriia</taxon>
        <taxon>Sphingobacteriales</taxon>
        <taxon>Sphingobacteriaceae</taxon>
        <taxon>Arcticibacter</taxon>
    </lineage>
</organism>
<evidence type="ECO:0000313" key="2">
    <source>
        <dbReference type="Proteomes" id="UP000290848"/>
    </source>
</evidence>
<dbReference type="Proteomes" id="UP000290848">
    <property type="component" value="Unassembled WGS sequence"/>
</dbReference>
<gene>
    <name evidence="1" type="ORF">EKH83_18035</name>
</gene>
<dbReference type="EMBL" id="RXOC01000015">
    <property type="protein sequence ID" value="RXF67728.1"/>
    <property type="molecule type" value="Genomic_DNA"/>
</dbReference>
<dbReference type="RefSeq" id="WP_128770861.1">
    <property type="nucleotide sequence ID" value="NZ_RXOC01000015.1"/>
</dbReference>
<accession>A0A4Q0M458</accession>
<proteinExistence type="predicted"/>
<reference evidence="1 2" key="1">
    <citation type="submission" date="2018-12" db="EMBL/GenBank/DDBJ databases">
        <title>The Draft Genome Sequence of the Soil Bacterium Pedobacter tournemirensis R1.</title>
        <authorList>
            <person name="He J."/>
        </authorList>
    </citation>
    <scope>NUCLEOTIDE SEQUENCE [LARGE SCALE GENOMIC DNA]</scope>
    <source>
        <strain evidence="1 2">R1</strain>
    </source>
</reference>
<protein>
    <submittedName>
        <fullName evidence="1">Uncharacterized protein</fullName>
    </submittedName>
</protein>
<dbReference type="AlphaFoldDB" id="A0A4Q0M458"/>